<dbReference type="AlphaFoldDB" id="A0A562KUU8"/>
<comment type="caution">
    <text evidence="5">The sequence shown here is derived from an EMBL/GenBank/DDBJ whole genome shotgun (WGS) entry which is preliminary data.</text>
</comment>
<protein>
    <submittedName>
        <fullName evidence="5">RNA polymerase sigma factor (TIGR02999 family)</fullName>
    </submittedName>
</protein>
<dbReference type="GO" id="GO:0016987">
    <property type="term" value="F:sigma factor activity"/>
    <property type="evidence" value="ECO:0007669"/>
    <property type="project" value="UniProtKB-KW"/>
</dbReference>
<accession>A0A562KUU8</accession>
<dbReference type="InterPro" id="IPR014284">
    <property type="entry name" value="RNA_pol_sigma-70_dom"/>
</dbReference>
<evidence type="ECO:0000256" key="2">
    <source>
        <dbReference type="ARBA" id="ARBA00023082"/>
    </source>
</evidence>
<dbReference type="PANTHER" id="PTHR43133">
    <property type="entry name" value="RNA POLYMERASE ECF-TYPE SIGMA FACTO"/>
    <property type="match status" value="1"/>
</dbReference>
<dbReference type="InterPro" id="IPR011517">
    <property type="entry name" value="RNA_pol_sigma70_ECF-like"/>
</dbReference>
<evidence type="ECO:0000313" key="6">
    <source>
        <dbReference type="Proteomes" id="UP000315167"/>
    </source>
</evidence>
<reference evidence="5 6" key="1">
    <citation type="journal article" date="2015" name="Stand. Genomic Sci.">
        <title>Genomic Encyclopedia of Bacterial and Archaeal Type Strains, Phase III: the genomes of soil and plant-associated and newly described type strains.</title>
        <authorList>
            <person name="Whitman W.B."/>
            <person name="Woyke T."/>
            <person name="Klenk H.P."/>
            <person name="Zhou Y."/>
            <person name="Lilburn T.G."/>
            <person name="Beck B.J."/>
            <person name="De Vos P."/>
            <person name="Vandamme P."/>
            <person name="Eisen J.A."/>
            <person name="Garrity G."/>
            <person name="Hugenholtz P."/>
            <person name="Kyrpides N.C."/>
        </authorList>
    </citation>
    <scope>NUCLEOTIDE SEQUENCE [LARGE SCALE GENOMIC DNA]</scope>
    <source>
        <strain evidence="5 6">CGMCC 1.10821</strain>
    </source>
</reference>
<dbReference type="InterPro" id="IPR053812">
    <property type="entry name" value="HTH_Sigma70_ECF-like"/>
</dbReference>
<proteinExistence type="predicted"/>
<dbReference type="NCBIfam" id="TIGR02999">
    <property type="entry name" value="Sig-70_X6"/>
    <property type="match status" value="1"/>
</dbReference>
<dbReference type="NCBIfam" id="TIGR02937">
    <property type="entry name" value="sigma70-ECF"/>
    <property type="match status" value="1"/>
</dbReference>
<dbReference type="InterPro" id="IPR036388">
    <property type="entry name" value="WH-like_DNA-bd_sf"/>
</dbReference>
<dbReference type="InterPro" id="IPR039425">
    <property type="entry name" value="RNA_pol_sigma-70-like"/>
</dbReference>
<dbReference type="GO" id="GO:0006352">
    <property type="term" value="P:DNA-templated transcription initiation"/>
    <property type="evidence" value="ECO:0007669"/>
    <property type="project" value="InterPro"/>
</dbReference>
<name>A0A562KUU8_9GAMM</name>
<dbReference type="Gene3D" id="1.10.10.10">
    <property type="entry name" value="Winged helix-like DNA-binding domain superfamily/Winged helix DNA-binding domain"/>
    <property type="match status" value="1"/>
</dbReference>
<organism evidence="5 6">
    <name type="scientific">Luteimonas cucumeris</name>
    <dbReference type="NCBI Taxonomy" id="985012"/>
    <lineage>
        <taxon>Bacteria</taxon>
        <taxon>Pseudomonadati</taxon>
        <taxon>Pseudomonadota</taxon>
        <taxon>Gammaproteobacteria</taxon>
        <taxon>Lysobacterales</taxon>
        <taxon>Lysobacteraceae</taxon>
        <taxon>Luteimonas</taxon>
    </lineage>
</organism>
<keyword evidence="6" id="KW-1185">Reference proteome</keyword>
<keyword evidence="2" id="KW-0731">Sigma factor</keyword>
<keyword evidence="3" id="KW-0804">Transcription</keyword>
<dbReference type="SUPFAM" id="SSF88659">
    <property type="entry name" value="Sigma3 and sigma4 domains of RNA polymerase sigma factors"/>
    <property type="match status" value="1"/>
</dbReference>
<evidence type="ECO:0000256" key="1">
    <source>
        <dbReference type="ARBA" id="ARBA00023015"/>
    </source>
</evidence>
<sequence length="195" mass="21423">MLAAQGWVDAIAMGKEITELLVQARTGQPEQLSAVFESLYPELRRLAASRLGGGELTITPTVLVHELFLRATTGDPLSVTDRKHFFVAAAQAMRWIVVDHARRRGADKRGGGMIAITLDESLAGGDAADTTVLALHEGLETLAQINPQQRQVVELHYFAGLKFAEIAELLECSERTVHREWERARAFLHALLSDA</sequence>
<gene>
    <name evidence="5" type="ORF">IP90_03182</name>
</gene>
<evidence type="ECO:0000256" key="3">
    <source>
        <dbReference type="ARBA" id="ARBA00023163"/>
    </source>
</evidence>
<keyword evidence="1" id="KW-0805">Transcription regulation</keyword>
<dbReference type="EMBL" id="VLKN01000012">
    <property type="protein sequence ID" value="TWH99191.1"/>
    <property type="molecule type" value="Genomic_DNA"/>
</dbReference>
<dbReference type="Proteomes" id="UP000315167">
    <property type="component" value="Unassembled WGS sequence"/>
</dbReference>
<evidence type="ECO:0000259" key="4">
    <source>
        <dbReference type="Pfam" id="PF07638"/>
    </source>
</evidence>
<dbReference type="PANTHER" id="PTHR43133:SF39">
    <property type="entry name" value="SIMILAR TO RNA POLYMERASE SIGMA-E FACTOR"/>
    <property type="match status" value="1"/>
</dbReference>
<feature type="domain" description="RNA polymerase sigma-70 ECF-like HTH" evidence="4">
    <location>
        <begin position="15"/>
        <end position="192"/>
    </location>
</feature>
<evidence type="ECO:0000313" key="5">
    <source>
        <dbReference type="EMBL" id="TWH99191.1"/>
    </source>
</evidence>
<dbReference type="InterPro" id="IPR013324">
    <property type="entry name" value="RNA_pol_sigma_r3/r4-like"/>
</dbReference>
<dbReference type="Pfam" id="PF07638">
    <property type="entry name" value="Sigma70_ECF"/>
    <property type="match status" value="1"/>
</dbReference>